<dbReference type="InterPro" id="IPR006311">
    <property type="entry name" value="TAT_signal"/>
</dbReference>
<name>A0ABW0BGA1_9ACTN</name>
<dbReference type="PROSITE" id="PS51318">
    <property type="entry name" value="TAT"/>
    <property type="match status" value="1"/>
</dbReference>
<evidence type="ECO:0000256" key="1">
    <source>
        <dbReference type="SAM" id="MobiDB-lite"/>
    </source>
</evidence>
<comment type="caution">
    <text evidence="3">The sequence shown here is derived from an EMBL/GenBank/DDBJ whole genome shotgun (WGS) entry which is preliminary data.</text>
</comment>
<evidence type="ECO:0000313" key="4">
    <source>
        <dbReference type="Proteomes" id="UP001596087"/>
    </source>
</evidence>
<dbReference type="InterPro" id="IPR018946">
    <property type="entry name" value="PhoD-like_MPP"/>
</dbReference>
<dbReference type="Proteomes" id="UP001596087">
    <property type="component" value="Unassembled WGS sequence"/>
</dbReference>
<reference evidence="4" key="1">
    <citation type="journal article" date="2019" name="Int. J. Syst. Evol. Microbiol.">
        <title>The Global Catalogue of Microorganisms (GCM) 10K type strain sequencing project: providing services to taxonomists for standard genome sequencing and annotation.</title>
        <authorList>
            <consortium name="The Broad Institute Genomics Platform"/>
            <consortium name="The Broad Institute Genome Sequencing Center for Infectious Disease"/>
            <person name="Wu L."/>
            <person name="Ma J."/>
        </authorList>
    </citation>
    <scope>NUCLEOTIDE SEQUENCE [LARGE SCALE GENOMIC DNA]</scope>
    <source>
        <strain evidence="4">DFY41</strain>
    </source>
</reference>
<dbReference type="RefSeq" id="WP_378587679.1">
    <property type="nucleotide sequence ID" value="NZ_JBHSKD010000004.1"/>
</dbReference>
<evidence type="ECO:0000259" key="2">
    <source>
        <dbReference type="Pfam" id="PF09423"/>
    </source>
</evidence>
<dbReference type="Gene3D" id="3.60.21.70">
    <property type="entry name" value="PhoD-like phosphatase"/>
    <property type="match status" value="1"/>
</dbReference>
<dbReference type="InterPro" id="IPR029052">
    <property type="entry name" value="Metallo-depent_PP-like"/>
</dbReference>
<dbReference type="InterPro" id="IPR038607">
    <property type="entry name" value="PhoD-like_sf"/>
</dbReference>
<feature type="domain" description="PhoD-like phosphatase metallophosphatase" evidence="2">
    <location>
        <begin position="470"/>
        <end position="660"/>
    </location>
</feature>
<proteinExistence type="predicted"/>
<gene>
    <name evidence="3" type="ORF">ACFPGP_04995</name>
</gene>
<dbReference type="SUPFAM" id="SSF56300">
    <property type="entry name" value="Metallo-dependent phosphatases"/>
    <property type="match status" value="1"/>
</dbReference>
<accession>A0ABW0BGA1</accession>
<dbReference type="Pfam" id="PF09423">
    <property type="entry name" value="PhoD"/>
    <property type="match status" value="1"/>
</dbReference>
<evidence type="ECO:0000313" key="3">
    <source>
        <dbReference type="EMBL" id="MFC5176018.1"/>
    </source>
</evidence>
<organism evidence="3 4">
    <name type="scientific">Nocardioides taihuensis</name>
    <dbReference type="NCBI Taxonomy" id="1835606"/>
    <lineage>
        <taxon>Bacteria</taxon>
        <taxon>Bacillati</taxon>
        <taxon>Actinomycetota</taxon>
        <taxon>Actinomycetes</taxon>
        <taxon>Propionibacteriales</taxon>
        <taxon>Nocardioidaceae</taxon>
        <taxon>Nocardioides</taxon>
    </lineage>
</organism>
<sequence length="792" mass="85855">MARTRLVDDDRDDGEMGEHEATSTWLESLARVDRRAFLFGAAAAASALAGVNGAGTAVAAPERWSRWLGPEWWANRFQDWVRRGTRLECVAPQGQRMGRTVAHLTSEITGTYADLTVRTGTLRAGPGFSGFLVGTGVAGDDWRVRMLVGSSSGTGGGLLAVFESDGTVRFREHTDDAHPRAYAELASSRRSVGARRDSREDVLLRLRIRPDGDGRVRLELRASDRRTGRLLGLARRDGVKRAAVTGGVGLISSAAAGSQARYWFSGCHLRGPGVRHFVDRGVGPVVGTLFSTSAGLLKMTAQLMPVDLTRTPFVRLQVLREGLWATVATEPVGPGWTAAFRLPWDTGRSTRYRVVAAGWPASPYHGTIPREPTGRPLVVASVNCTKATHWRTDGPAIGPPRLPGESFLGRYSQRNVYFPFREVVDAVGAHQPDLLVAHGDQYYQNSPTEALDSDNPELDALGKYLLWLLAFRSLTRSTPTVVLVDDHDVYQTNLWGAGGVPATRGVINGGYQMSATWVNTMQRIQCQHDPDPFDPTPVAQGITVYFGSFSFGGVSFAVLEDRKFKSAPGGPGPDSERDLLGDRQELFLETWPTQHPGQPKIVLSQTTFACLQTDLEGAPMVDRDSGGWPQGGRDRALTLIAAAGGLVLSGDQHTGSLARHERPDDPPGGPFTGPYQFTVPAAGSSFQRWFEPGPLPGSHGQPNTGRWVDAFGHELDVLAVVQPRVSRAAFSAEYPGSDLGDRNLKREGYGIARIDPAARTVVLECWPWNVDPAREGAAQYPGFPVELSVDDL</sequence>
<dbReference type="EMBL" id="JBHSKD010000004">
    <property type="protein sequence ID" value="MFC5176018.1"/>
    <property type="molecule type" value="Genomic_DNA"/>
</dbReference>
<protein>
    <submittedName>
        <fullName evidence="3">Alkaline phosphatase D family protein</fullName>
    </submittedName>
</protein>
<feature type="region of interest" description="Disordered" evidence="1">
    <location>
        <begin position="1"/>
        <end position="20"/>
    </location>
</feature>
<keyword evidence="4" id="KW-1185">Reference proteome</keyword>